<proteinExistence type="predicted"/>
<dbReference type="EMBL" id="CAJVQC010032773">
    <property type="protein sequence ID" value="CAG8751981.1"/>
    <property type="molecule type" value="Genomic_DNA"/>
</dbReference>
<feature type="non-terminal residue" evidence="1">
    <location>
        <position position="42"/>
    </location>
</feature>
<protein>
    <submittedName>
        <fullName evidence="1">32622_t:CDS:1</fullName>
    </submittedName>
</protein>
<dbReference type="Proteomes" id="UP000789920">
    <property type="component" value="Unassembled WGS sequence"/>
</dbReference>
<evidence type="ECO:0000313" key="2">
    <source>
        <dbReference type="Proteomes" id="UP000789920"/>
    </source>
</evidence>
<comment type="caution">
    <text evidence="1">The sequence shown here is derived from an EMBL/GenBank/DDBJ whole genome shotgun (WGS) entry which is preliminary data.</text>
</comment>
<name>A0ACA9QHT4_9GLOM</name>
<organism evidence="1 2">
    <name type="scientific">Racocetra persica</name>
    <dbReference type="NCBI Taxonomy" id="160502"/>
    <lineage>
        <taxon>Eukaryota</taxon>
        <taxon>Fungi</taxon>
        <taxon>Fungi incertae sedis</taxon>
        <taxon>Mucoromycota</taxon>
        <taxon>Glomeromycotina</taxon>
        <taxon>Glomeromycetes</taxon>
        <taxon>Diversisporales</taxon>
        <taxon>Gigasporaceae</taxon>
        <taxon>Racocetra</taxon>
    </lineage>
</organism>
<reference evidence="1" key="1">
    <citation type="submission" date="2021-06" db="EMBL/GenBank/DDBJ databases">
        <authorList>
            <person name="Kallberg Y."/>
            <person name="Tangrot J."/>
            <person name="Rosling A."/>
        </authorList>
    </citation>
    <scope>NUCLEOTIDE SEQUENCE</scope>
    <source>
        <strain evidence="1">MA461A</strain>
    </source>
</reference>
<evidence type="ECO:0000313" key="1">
    <source>
        <dbReference type="EMBL" id="CAG8751981.1"/>
    </source>
</evidence>
<feature type="non-terminal residue" evidence="1">
    <location>
        <position position="1"/>
    </location>
</feature>
<sequence>ILEDNNQALIPELRSLVQNHQFWANAEALAKILLPAKNAVKM</sequence>
<gene>
    <name evidence="1" type="ORF">RPERSI_LOCUS14285</name>
</gene>
<keyword evidence="2" id="KW-1185">Reference proteome</keyword>
<accession>A0ACA9QHT4</accession>